<dbReference type="Proteomes" id="UP001281147">
    <property type="component" value="Unassembled WGS sequence"/>
</dbReference>
<name>A0ACC3NN80_9PEZI</name>
<dbReference type="EMBL" id="JAUTXU010000031">
    <property type="protein sequence ID" value="KAK3718544.1"/>
    <property type="molecule type" value="Genomic_DNA"/>
</dbReference>
<keyword evidence="2" id="KW-1185">Reference proteome</keyword>
<protein>
    <submittedName>
        <fullName evidence="1">Uncharacterized protein</fullName>
    </submittedName>
</protein>
<gene>
    <name evidence="1" type="ORF">LTR37_005048</name>
</gene>
<sequence>MSKLYEFWSFLAEVSGLHVRTLATLATLHRPYINSLFVSYNMAVDKISPTDPRVKKDFKEVNGRKWYYWDAAAQGQEKGIVFLIHGYPDISLGWRYQIPMLTELGLRCIALDYLQGYSPELKDYTFKTHADAVAGIASQLNYSHIIVGGHDWGGAVVWRIAQWHPSLVTHLFSVCTPYFKVHDQYLSNEAIVRGGVPQFGYQSQFGSEDHVLEKTVGGDEGKIRKWLRGMYGGKPASGRSFMTPEEGVRLEMLGQEGEEVGMTPLLSEEELDYYVAQYAKSGLEGPCNWYRTRRLNFEDEKSLPASQRNGIKQPTLFIRATKENILTEDLTRGMDKAIPLLTSETVPASHWALWHTPVETNEIIKRWVQGVVLGGKSKL</sequence>
<organism evidence="1 2">
    <name type="scientific">Vermiconidia calcicola</name>
    <dbReference type="NCBI Taxonomy" id="1690605"/>
    <lineage>
        <taxon>Eukaryota</taxon>
        <taxon>Fungi</taxon>
        <taxon>Dikarya</taxon>
        <taxon>Ascomycota</taxon>
        <taxon>Pezizomycotina</taxon>
        <taxon>Dothideomycetes</taxon>
        <taxon>Dothideomycetidae</taxon>
        <taxon>Mycosphaerellales</taxon>
        <taxon>Extremaceae</taxon>
        <taxon>Vermiconidia</taxon>
    </lineage>
</organism>
<reference evidence="1" key="1">
    <citation type="submission" date="2023-07" db="EMBL/GenBank/DDBJ databases">
        <title>Black Yeasts Isolated from many extreme environments.</title>
        <authorList>
            <person name="Coleine C."/>
            <person name="Stajich J.E."/>
            <person name="Selbmann L."/>
        </authorList>
    </citation>
    <scope>NUCLEOTIDE SEQUENCE</scope>
    <source>
        <strain evidence="1">CCFEE 5714</strain>
    </source>
</reference>
<accession>A0ACC3NN80</accession>
<comment type="caution">
    <text evidence="1">The sequence shown here is derived from an EMBL/GenBank/DDBJ whole genome shotgun (WGS) entry which is preliminary data.</text>
</comment>
<evidence type="ECO:0000313" key="1">
    <source>
        <dbReference type="EMBL" id="KAK3718544.1"/>
    </source>
</evidence>
<proteinExistence type="predicted"/>
<evidence type="ECO:0000313" key="2">
    <source>
        <dbReference type="Proteomes" id="UP001281147"/>
    </source>
</evidence>